<organism evidence="4 5">
    <name type="scientific">Candidatus Altarchaeum hamiconexum</name>
    <dbReference type="NCBI Taxonomy" id="1803513"/>
    <lineage>
        <taxon>Archaea</taxon>
        <taxon>Candidatus Altarchaeota</taxon>
        <taxon>Candidatus Altiarchaeia</taxon>
        <taxon>Candidatus Altarchaeales</taxon>
        <taxon>Candidatus Altarchaeaceae</taxon>
        <taxon>Candidatus Altarchaeum</taxon>
    </lineage>
</organism>
<dbReference type="EMBL" id="JAACQH010000013">
    <property type="protein sequence ID" value="NCS90967.1"/>
    <property type="molecule type" value="Genomic_DNA"/>
</dbReference>
<accession>A0A8J7YTN5</accession>
<proteinExistence type="predicted"/>
<feature type="compositionally biased region" description="Polar residues" evidence="1">
    <location>
        <begin position="82"/>
        <end position="96"/>
    </location>
</feature>
<protein>
    <submittedName>
        <fullName evidence="4">Uncharacterized protein</fullName>
    </submittedName>
</protein>
<feature type="transmembrane region" description="Helical" evidence="2">
    <location>
        <begin position="16"/>
        <end position="37"/>
    </location>
</feature>
<dbReference type="EMBL" id="JAACVF010000016">
    <property type="protein sequence ID" value="NCN64573.1"/>
    <property type="molecule type" value="Genomic_DNA"/>
</dbReference>
<evidence type="ECO:0000256" key="2">
    <source>
        <dbReference type="SAM" id="Phobius"/>
    </source>
</evidence>
<dbReference type="AlphaFoldDB" id="A0A8J7YTN5"/>
<keyword evidence="2" id="KW-1133">Transmembrane helix</keyword>
<evidence type="ECO:0000313" key="4">
    <source>
        <dbReference type="EMBL" id="NCS90967.1"/>
    </source>
</evidence>
<dbReference type="Proteomes" id="UP000768163">
    <property type="component" value="Unassembled WGS sequence"/>
</dbReference>
<sequence>MALGNKKNEHVVVKPMYKVTGVLIVVLISLILIAHFMNDDSGNNELNGKLTGELNESSLKSGDAKDTKSSSPSGTAGEKQKVNNTRNITGENNSGNGKIIPENLNETPEPESEISEIQDSSYAGKISDLLKAIRTYNESIFDMYDVTQDETEIERLTSMVNEKCRDNETRELKVSCAIITVVWNSKKSEACDFSCLPSFCEIYKMHAAVYVLNQMLPDKQIFIAMDTKGQMYVLYKGAGRWMTYGVNPMNIDLNNTIILYNDKYSTENKFDLIEPRYVNQGGKFCFEVYVNESCACRIEQSELNVGTCPQLSTKMFLTLCEKPIELFDLLPGNNKFCFDVPKDYEKGLYTYSFTFVSDKKYLGVGNSIIEVSRHNCCIEGTELRGFVVVK</sequence>
<evidence type="ECO:0000313" key="3">
    <source>
        <dbReference type="EMBL" id="NCN64573.1"/>
    </source>
</evidence>
<feature type="region of interest" description="Disordered" evidence="1">
    <location>
        <begin position="47"/>
        <end position="118"/>
    </location>
</feature>
<evidence type="ECO:0000313" key="5">
    <source>
        <dbReference type="Proteomes" id="UP000738826"/>
    </source>
</evidence>
<name>A0A8J7YTN5_9ARCH</name>
<evidence type="ECO:0000256" key="1">
    <source>
        <dbReference type="SAM" id="MobiDB-lite"/>
    </source>
</evidence>
<dbReference type="Proteomes" id="UP000738826">
    <property type="component" value="Unassembled WGS sequence"/>
</dbReference>
<keyword evidence="2" id="KW-0812">Transmembrane</keyword>
<gene>
    <name evidence="4" type="ORF">GW779_00880</name>
    <name evidence="3" type="ORF">GW910_00620</name>
</gene>
<comment type="caution">
    <text evidence="4">The sequence shown here is derived from an EMBL/GenBank/DDBJ whole genome shotgun (WGS) entry which is preliminary data.</text>
</comment>
<keyword evidence="2" id="KW-0472">Membrane</keyword>
<reference evidence="4" key="1">
    <citation type="submission" date="2019-11" db="EMBL/GenBank/DDBJ databases">
        <title>Lipid analysis of CO2-rich subsurface aquifers suggests an autotrophy-based deep biosphere with lysolipids enriched in CPR bacteria.</title>
        <authorList>
            <person name="Probst A.J."/>
            <person name="Elling F.J."/>
            <person name="Castelle C.J."/>
            <person name="Zhu Q."/>
            <person name="Elvert M."/>
            <person name="Birarda G."/>
            <person name="Holman H.-Y."/>
            <person name="Lane K.R."/>
            <person name="Ladd B."/>
            <person name="Ryan M.C."/>
            <person name="Woyke T."/>
            <person name="Hinrichs K.-U."/>
            <person name="Banfield J.F."/>
        </authorList>
    </citation>
    <scope>NUCLEOTIDE SEQUENCE</scope>
    <source>
        <strain evidence="3">CG_2015-01_33_1645</strain>
        <strain evidence="4">CG_2015-04_33_537</strain>
    </source>
</reference>